<dbReference type="Proteomes" id="UP000285301">
    <property type="component" value="Unassembled WGS sequence"/>
</dbReference>
<dbReference type="OrthoDB" id="293868at2759"/>
<dbReference type="SMART" id="SM00054">
    <property type="entry name" value="EFh"/>
    <property type="match status" value="4"/>
</dbReference>
<comment type="caution">
    <text evidence="4">The sequence shown here is derived from an EMBL/GenBank/DDBJ whole genome shotgun (WGS) entry which is preliminary data.</text>
</comment>
<dbReference type="GO" id="GO:0005783">
    <property type="term" value="C:endoplasmic reticulum"/>
    <property type="evidence" value="ECO:0007669"/>
    <property type="project" value="TreeGrafter"/>
</dbReference>
<keyword evidence="5" id="KW-1185">Reference proteome</keyword>
<protein>
    <recommendedName>
        <fullName evidence="3">EF-hand domain-containing protein</fullName>
    </recommendedName>
</protein>
<keyword evidence="2" id="KW-0732">Signal</keyword>
<dbReference type="AlphaFoldDB" id="A0A3S3QKU4"/>
<evidence type="ECO:0000256" key="2">
    <source>
        <dbReference type="SAM" id="SignalP"/>
    </source>
</evidence>
<gene>
    <name evidence="4" type="ORF">B4U79_13928</name>
</gene>
<name>A0A3S3QKU4_9ACAR</name>
<keyword evidence="1" id="KW-0106">Calcium</keyword>
<evidence type="ECO:0000313" key="5">
    <source>
        <dbReference type="Proteomes" id="UP000285301"/>
    </source>
</evidence>
<evidence type="ECO:0000256" key="1">
    <source>
        <dbReference type="ARBA" id="ARBA00022837"/>
    </source>
</evidence>
<proteinExistence type="predicted"/>
<dbReference type="InterPro" id="IPR018247">
    <property type="entry name" value="EF_Hand_1_Ca_BS"/>
</dbReference>
<dbReference type="PROSITE" id="PS00018">
    <property type="entry name" value="EF_HAND_1"/>
    <property type="match status" value="1"/>
</dbReference>
<dbReference type="PROSITE" id="PS50222">
    <property type="entry name" value="EF_HAND_2"/>
    <property type="match status" value="2"/>
</dbReference>
<feature type="signal peptide" evidence="2">
    <location>
        <begin position="1"/>
        <end position="21"/>
    </location>
</feature>
<dbReference type="GO" id="GO:0005509">
    <property type="term" value="F:calcium ion binding"/>
    <property type="evidence" value="ECO:0007669"/>
    <property type="project" value="InterPro"/>
</dbReference>
<organism evidence="4 5">
    <name type="scientific">Dinothrombium tinctorium</name>
    <dbReference type="NCBI Taxonomy" id="1965070"/>
    <lineage>
        <taxon>Eukaryota</taxon>
        <taxon>Metazoa</taxon>
        <taxon>Ecdysozoa</taxon>
        <taxon>Arthropoda</taxon>
        <taxon>Chelicerata</taxon>
        <taxon>Arachnida</taxon>
        <taxon>Acari</taxon>
        <taxon>Acariformes</taxon>
        <taxon>Trombidiformes</taxon>
        <taxon>Prostigmata</taxon>
        <taxon>Anystina</taxon>
        <taxon>Parasitengona</taxon>
        <taxon>Trombidioidea</taxon>
        <taxon>Trombidiidae</taxon>
        <taxon>Dinothrombium</taxon>
    </lineage>
</organism>
<feature type="chain" id="PRO_5018790547" description="EF-hand domain-containing protein" evidence="2">
    <location>
        <begin position="22"/>
        <end position="321"/>
    </location>
</feature>
<reference evidence="4 5" key="1">
    <citation type="journal article" date="2018" name="Gigascience">
        <title>Genomes of trombidid mites reveal novel predicted allergens and laterally-transferred genes associated with secondary metabolism.</title>
        <authorList>
            <person name="Dong X."/>
            <person name="Chaisiri K."/>
            <person name="Xia D."/>
            <person name="Armstrong S.D."/>
            <person name="Fang Y."/>
            <person name="Donnelly M.J."/>
            <person name="Kadowaki T."/>
            <person name="McGarry J.W."/>
            <person name="Darby A.C."/>
            <person name="Makepeace B.L."/>
        </authorList>
    </citation>
    <scope>NUCLEOTIDE SEQUENCE [LARGE SCALE GENOMIC DNA]</scope>
    <source>
        <strain evidence="4">UoL-WK</strain>
    </source>
</reference>
<dbReference type="PANTHER" id="PTHR10827">
    <property type="entry name" value="RETICULOCALBIN"/>
    <property type="match status" value="1"/>
</dbReference>
<dbReference type="InterPro" id="IPR002048">
    <property type="entry name" value="EF_hand_dom"/>
</dbReference>
<accession>A0A3S3QKU4</accession>
<dbReference type="Gene3D" id="1.10.238.10">
    <property type="entry name" value="EF-hand"/>
    <property type="match status" value="2"/>
</dbReference>
<evidence type="ECO:0000259" key="3">
    <source>
        <dbReference type="PROSITE" id="PS50222"/>
    </source>
</evidence>
<dbReference type="SUPFAM" id="SSF47473">
    <property type="entry name" value="EF-hand"/>
    <property type="match status" value="2"/>
</dbReference>
<dbReference type="InterPro" id="IPR011992">
    <property type="entry name" value="EF-hand-dom_pair"/>
</dbReference>
<dbReference type="PANTHER" id="PTHR10827:SF52">
    <property type="entry name" value="IP16409P"/>
    <property type="match status" value="1"/>
</dbReference>
<evidence type="ECO:0000313" key="4">
    <source>
        <dbReference type="EMBL" id="RWS10317.1"/>
    </source>
</evidence>
<sequence length="321" mass="38451">MYLNLFSTLLVPVISLHLAFSHSSDEEMHQDQIPPPVQQPSSEVIQNELKTFFRRMDKNLDKLLSAEEVKLWMQHIHDKIINDNVDRQWKYYEPEVQEVHSWFGYKPEKMEALTWEKYRNTTYPQNVYEENENETDENIKGLRVMYKRAERRWILADTNNDTLLIKQEFVDFIHPEESQVDKVREVLVLEAKEDMDSDGNDEVSFEEYMTHIKSMAHEEERNDDEWLKVQQNHFSYNLDKDKDNALNFEELKEWLIPSEDRHESEGKRLISLADENNDEKLSEEELSKGYENFLSLLPPEFWEKYNTAAEYATETAKHDEF</sequence>
<feature type="domain" description="EF-hand" evidence="3">
    <location>
        <begin position="261"/>
        <end position="296"/>
    </location>
</feature>
<feature type="domain" description="EF-hand" evidence="3">
    <location>
        <begin position="44"/>
        <end position="79"/>
    </location>
</feature>
<dbReference type="EMBL" id="NCKU01002137">
    <property type="protein sequence ID" value="RWS10317.1"/>
    <property type="molecule type" value="Genomic_DNA"/>
</dbReference>